<feature type="compositionally biased region" description="Basic and acidic residues" evidence="1">
    <location>
        <begin position="30"/>
        <end position="46"/>
    </location>
</feature>
<dbReference type="AlphaFoldDB" id="A0A1S9PFW6"/>
<dbReference type="Pfam" id="PF17642">
    <property type="entry name" value="TssD"/>
    <property type="match status" value="1"/>
</dbReference>
<sequence>MTVMDGGKPIVTELTSVNLTISRYEDDEEHAPADAKTAKAGKDSAKVKLPGTPRPRNGNAYIGAEAKNLSPEMLKILARNKAKFDGSITITDPTSRKVVKTLKFKQGSLYSYSDQFSAVGYSDSYGSAVLSINCKELAIDGVNFEQ</sequence>
<keyword evidence="3" id="KW-1185">Reference proteome</keyword>
<evidence type="ECO:0000313" key="3">
    <source>
        <dbReference type="Proteomes" id="UP000189739"/>
    </source>
</evidence>
<reference evidence="2 3" key="1">
    <citation type="submission" date="2016-07" db="EMBL/GenBank/DDBJ databases">
        <title>Genomic analysis of zinc-resistant bacterium Mucilaginibacter pedocola TBZ30.</title>
        <authorList>
            <person name="Huang J."/>
            <person name="Tang J."/>
        </authorList>
    </citation>
    <scope>NUCLEOTIDE SEQUENCE [LARGE SCALE GENOMIC DNA]</scope>
    <source>
        <strain evidence="2 3">TBZ30</strain>
    </source>
</reference>
<proteinExistence type="predicted"/>
<name>A0A1S9PFW6_9SPHI</name>
<dbReference type="Proteomes" id="UP000189739">
    <property type="component" value="Unassembled WGS sequence"/>
</dbReference>
<evidence type="ECO:0000256" key="1">
    <source>
        <dbReference type="SAM" id="MobiDB-lite"/>
    </source>
</evidence>
<feature type="region of interest" description="Disordered" evidence="1">
    <location>
        <begin position="25"/>
        <end position="59"/>
    </location>
</feature>
<comment type="caution">
    <text evidence="2">The sequence shown here is derived from an EMBL/GenBank/DDBJ whole genome shotgun (WGS) entry which is preliminary data.</text>
</comment>
<organism evidence="2 3">
    <name type="scientific">Mucilaginibacter pedocola</name>
    <dbReference type="NCBI Taxonomy" id="1792845"/>
    <lineage>
        <taxon>Bacteria</taxon>
        <taxon>Pseudomonadati</taxon>
        <taxon>Bacteroidota</taxon>
        <taxon>Sphingobacteriia</taxon>
        <taxon>Sphingobacteriales</taxon>
        <taxon>Sphingobacteriaceae</taxon>
        <taxon>Mucilaginibacter</taxon>
    </lineage>
</organism>
<dbReference type="GO" id="GO:0033104">
    <property type="term" value="C:type VI protein secretion system complex"/>
    <property type="evidence" value="ECO:0007669"/>
    <property type="project" value="InterPro"/>
</dbReference>
<evidence type="ECO:0000313" key="2">
    <source>
        <dbReference type="EMBL" id="OOQ59856.1"/>
    </source>
</evidence>
<gene>
    <name evidence="2" type="ORF">BC343_04330</name>
</gene>
<dbReference type="InterPro" id="IPR041408">
    <property type="entry name" value="Hcp_Tssd"/>
</dbReference>
<protein>
    <submittedName>
        <fullName evidence="2">Uncharacterized protein</fullName>
    </submittedName>
</protein>
<dbReference type="EMBL" id="MBTF01000012">
    <property type="protein sequence ID" value="OOQ59856.1"/>
    <property type="molecule type" value="Genomic_DNA"/>
</dbReference>
<accession>A0A1S9PFW6</accession>
<dbReference type="STRING" id="1792845.BC343_04330"/>